<feature type="transmembrane region" description="Helical" evidence="2">
    <location>
        <begin position="69"/>
        <end position="88"/>
    </location>
</feature>
<gene>
    <name evidence="4" type="ORF">NX782_22760</name>
</gene>
<sequence>MHNPEQQAERGEEDRHAAEATQAASAHADTTASAAHGHLPLSERWHRLQAAYRYANLASHHVLGFTVKAVLLAYFTFMVLFLALRWAVLPNIDLYKPDIERAASRALGNQVTIARVYASWRGLHPNLYLGDVRLRDPQGRQLLLLPSVSATLSWWSVLAAEPRFDSLEINRPELDVRRTADGVFWVAGVRIDPNRKEEPSGAGADWLLRQREIVIREGRLSWTDELRAAPVLDLSQVTMVLQNRWTTHRFALQATPPAGLSDPLDVRARFSHPAFGARASDPSRWKGELYADLRNTDLARWKQYIAYPFKLEAGRGSVRAWLGFDQARLASFTADLGLAGVSARLAADAPPLALARVSGRLSAREEIKPGSQDGKPTFGALGHTIGVENFSVVTRDGAVLPPATLSETWRPAARGKPERFEVHADKLDLGALATLAAQMPLAPQHRELLAALAPHGRLQDADLEWEGHFPKLAAWRVRGQVEGFGINPLAARAAQPAEGNTPAQPAWPALPGVRNLSGSVDASDRGGSLNIASERLALALPAWFADPDLAFDQLGLRARWSYPQDEQLLVEVDGFDFSQGKLKGTLSGRHLLPLGPDKDGQHSAGNADFTGTIDGFDIATIGRWLPLATHEGLRDWLTGALQGGTLRDARLRLRGELAHFPFHGDTPAERARGEFRVSGRIDNGKLEYAPGHRVPETKAPLWPLLENINGSILFDRARMEIHADNARTMGLSLNNVHAVIPQLGAHESMLDIDGAASGQLQEFLRYVATSPVLEWIGHFTEDTRATGNARLGLKLHLPLANLHETKVQGALQLQSNDITLFPELPPIQAALGKVEFSEHGVNLNGIGASFLGGPLQLSGGTQRDGAIVIRMAGTATAEGMRATSSLPALQRLAGKLSGGARFGGSVTVREHQTQIVLDSTLAGLGVELPAPLNKAAAEVLPLHFTLTGQPTGENGVAHDEIRIGLGSTMAARYMRERQPHGPWIVKRGGIGVNVPAPEPDSGMMINVNMKSVNVDQWLAAASSIAGPSEAASPAAAATADAGQGGGVAQYVVPDLIGARAAELTIGERSLHEVVLGVSHQPGVWQASVDSRQITGWVTWNESQNGQGMGKVTARLASLDIPESSAAEVKDLLEAGKDPGAGIPGLDIVAERFELFDKQFGRLELIASNAQALAGREWRIDRLAITNPDGQLKANGRWLTRDGKSNTALNFNLDISDAGRLLDRLGFPGTLRRGKGSLSGDVSWSGLPYSLDIPSLSGQVQMNVEDGQFLKKDPGAAKLLGVLSLQMLPRMLKLDFHDVFSEGLAFDGITANAMISRGVVHTDNLKMHGVAATVLMDGTADIANESTNLHVVVIPEFNLGTGPLVYALAVNPVIGLGSYLAQLFLRAPVMKALTYHMQVTGPWKSPNVIKLDSQAANAAAAAAAGAPAANAPPAPQPAKKKGQ</sequence>
<dbReference type="RefSeq" id="WP_258847776.1">
    <property type="nucleotide sequence ID" value="NZ_JANUGX010000035.1"/>
</dbReference>
<feature type="domain" description="YhdP central" evidence="3">
    <location>
        <begin position="69"/>
        <end position="1407"/>
    </location>
</feature>
<dbReference type="Proteomes" id="UP001205560">
    <property type="component" value="Unassembled WGS sequence"/>
</dbReference>
<protein>
    <submittedName>
        <fullName evidence="4">YhdP family protein</fullName>
    </submittedName>
</protein>
<organism evidence="4 5">
    <name type="scientific">Massilia norwichensis</name>
    <dbReference type="NCBI Taxonomy" id="1442366"/>
    <lineage>
        <taxon>Bacteria</taxon>
        <taxon>Pseudomonadati</taxon>
        <taxon>Pseudomonadota</taxon>
        <taxon>Betaproteobacteria</taxon>
        <taxon>Burkholderiales</taxon>
        <taxon>Oxalobacteraceae</taxon>
        <taxon>Telluria group</taxon>
        <taxon>Massilia</taxon>
    </lineage>
</organism>
<dbReference type="InterPro" id="IPR025263">
    <property type="entry name" value="YhdP_central"/>
</dbReference>
<dbReference type="InterPro" id="IPR011836">
    <property type="entry name" value="YhdP"/>
</dbReference>
<keyword evidence="2" id="KW-0472">Membrane</keyword>
<feature type="region of interest" description="Disordered" evidence="1">
    <location>
        <begin position="1"/>
        <end position="29"/>
    </location>
</feature>
<reference evidence="4 5" key="1">
    <citation type="submission" date="2022-08" db="EMBL/GenBank/DDBJ databases">
        <title>Reclassification of Massilia species as members of the genera Telluria, Duganella, Pseudoduganella, Mokoshia gen. nov. and Zemynaea gen. nov. using orthogonal and non-orthogonal genome-based approaches.</title>
        <authorList>
            <person name="Bowman J.P."/>
        </authorList>
    </citation>
    <scope>NUCLEOTIDE SEQUENCE [LARGE SCALE GENOMIC DNA]</scope>
    <source>
        <strain evidence="4 5">LMG 28164</strain>
    </source>
</reference>
<keyword evidence="2" id="KW-1133">Transmembrane helix</keyword>
<name>A0ABT2ACT4_9BURK</name>
<evidence type="ECO:0000256" key="1">
    <source>
        <dbReference type="SAM" id="MobiDB-lite"/>
    </source>
</evidence>
<dbReference type="Pfam" id="PF13116">
    <property type="entry name" value="YhdP"/>
    <property type="match status" value="1"/>
</dbReference>
<evidence type="ECO:0000313" key="5">
    <source>
        <dbReference type="Proteomes" id="UP001205560"/>
    </source>
</evidence>
<evidence type="ECO:0000259" key="3">
    <source>
        <dbReference type="Pfam" id="PF13116"/>
    </source>
</evidence>
<dbReference type="PANTHER" id="PTHR38690:SF1">
    <property type="entry name" value="PROTEASE"/>
    <property type="match status" value="1"/>
</dbReference>
<dbReference type="EMBL" id="JANUGX010000035">
    <property type="protein sequence ID" value="MCS0592016.1"/>
    <property type="molecule type" value="Genomic_DNA"/>
</dbReference>
<keyword evidence="5" id="KW-1185">Reference proteome</keyword>
<dbReference type="NCBIfam" id="TIGR02099">
    <property type="entry name" value="YhdP family protein"/>
    <property type="match status" value="1"/>
</dbReference>
<evidence type="ECO:0000313" key="4">
    <source>
        <dbReference type="EMBL" id="MCS0592016.1"/>
    </source>
</evidence>
<proteinExistence type="predicted"/>
<dbReference type="PANTHER" id="PTHR38690">
    <property type="entry name" value="PROTEASE-RELATED"/>
    <property type="match status" value="1"/>
</dbReference>
<evidence type="ECO:0000256" key="2">
    <source>
        <dbReference type="SAM" id="Phobius"/>
    </source>
</evidence>
<feature type="compositionally biased region" description="Basic and acidic residues" evidence="1">
    <location>
        <begin position="7"/>
        <end position="18"/>
    </location>
</feature>
<comment type="caution">
    <text evidence="4">The sequence shown here is derived from an EMBL/GenBank/DDBJ whole genome shotgun (WGS) entry which is preliminary data.</text>
</comment>
<feature type="compositionally biased region" description="Low complexity" evidence="1">
    <location>
        <begin position="19"/>
        <end position="29"/>
    </location>
</feature>
<accession>A0ABT2ACT4</accession>
<keyword evidence="2" id="KW-0812">Transmembrane</keyword>